<dbReference type="Proteomes" id="UP000237819">
    <property type="component" value="Unassembled WGS sequence"/>
</dbReference>
<feature type="signal peptide" evidence="3">
    <location>
        <begin position="1"/>
        <end position="23"/>
    </location>
</feature>
<evidence type="ECO:0000256" key="2">
    <source>
        <dbReference type="SAM" id="Phobius"/>
    </source>
</evidence>
<gene>
    <name evidence="4" type="ORF">C5Y93_28750</name>
</gene>
<feature type="transmembrane region" description="Helical" evidence="2">
    <location>
        <begin position="350"/>
        <end position="368"/>
    </location>
</feature>
<keyword evidence="2" id="KW-0472">Membrane</keyword>
<feature type="compositionally biased region" description="Polar residues" evidence="1">
    <location>
        <begin position="284"/>
        <end position="298"/>
    </location>
</feature>
<feature type="compositionally biased region" description="Polar residues" evidence="1">
    <location>
        <begin position="229"/>
        <end position="251"/>
    </location>
</feature>
<evidence type="ECO:0000313" key="4">
    <source>
        <dbReference type="EMBL" id="PQO42328.1"/>
    </source>
</evidence>
<accession>A0A2S8GCZ2</accession>
<feature type="compositionally biased region" description="Basic and acidic residues" evidence="1">
    <location>
        <begin position="83"/>
        <end position="97"/>
    </location>
</feature>
<dbReference type="RefSeq" id="WP_105338909.1">
    <property type="nucleotide sequence ID" value="NZ_PUHZ01000025.1"/>
</dbReference>
<feature type="compositionally biased region" description="Polar residues" evidence="1">
    <location>
        <begin position="197"/>
        <end position="222"/>
    </location>
</feature>
<reference evidence="4 5" key="1">
    <citation type="submission" date="2018-02" db="EMBL/GenBank/DDBJ databases">
        <title>Comparative genomes isolates from brazilian mangrove.</title>
        <authorList>
            <person name="Araujo J.E."/>
            <person name="Taketani R.G."/>
            <person name="Silva M.C.P."/>
            <person name="Loureco M.V."/>
            <person name="Andreote F.D."/>
        </authorList>
    </citation>
    <scope>NUCLEOTIDE SEQUENCE [LARGE SCALE GENOMIC DNA]</scope>
    <source>
        <strain evidence="4 5">Nap-Phe MGV</strain>
    </source>
</reference>
<dbReference type="OrthoDB" id="292062at2"/>
<keyword evidence="2" id="KW-1133">Transmembrane helix</keyword>
<keyword evidence="3" id="KW-0732">Signal</keyword>
<feature type="region of interest" description="Disordered" evidence="1">
    <location>
        <begin position="77"/>
        <end position="97"/>
    </location>
</feature>
<evidence type="ECO:0000313" key="5">
    <source>
        <dbReference type="Proteomes" id="UP000237819"/>
    </source>
</evidence>
<feature type="chain" id="PRO_5015516134" description="SLA1 homology domain-containing protein" evidence="3">
    <location>
        <begin position="24"/>
        <end position="372"/>
    </location>
</feature>
<feature type="region of interest" description="Disordered" evidence="1">
    <location>
        <begin position="187"/>
        <end position="256"/>
    </location>
</feature>
<evidence type="ECO:0000256" key="1">
    <source>
        <dbReference type="SAM" id="MobiDB-lite"/>
    </source>
</evidence>
<dbReference type="Gene3D" id="2.30.30.700">
    <property type="entry name" value="SLA1 homology domain 1"/>
    <property type="match status" value="2"/>
</dbReference>
<proteinExistence type="predicted"/>
<organism evidence="4 5">
    <name type="scientific">Blastopirellula marina</name>
    <dbReference type="NCBI Taxonomy" id="124"/>
    <lineage>
        <taxon>Bacteria</taxon>
        <taxon>Pseudomonadati</taxon>
        <taxon>Planctomycetota</taxon>
        <taxon>Planctomycetia</taxon>
        <taxon>Pirellulales</taxon>
        <taxon>Pirellulaceae</taxon>
        <taxon>Blastopirellula</taxon>
    </lineage>
</organism>
<protein>
    <recommendedName>
        <fullName evidence="6">SLA1 homology domain-containing protein</fullName>
    </recommendedName>
</protein>
<keyword evidence="2" id="KW-0812">Transmembrane</keyword>
<evidence type="ECO:0008006" key="6">
    <source>
        <dbReference type="Google" id="ProtNLM"/>
    </source>
</evidence>
<comment type="caution">
    <text evidence="4">The sequence shown here is derived from an EMBL/GenBank/DDBJ whole genome shotgun (WGS) entry which is preliminary data.</text>
</comment>
<dbReference type="EMBL" id="PUHZ01000025">
    <property type="protein sequence ID" value="PQO42328.1"/>
    <property type="molecule type" value="Genomic_DNA"/>
</dbReference>
<feature type="region of interest" description="Disordered" evidence="1">
    <location>
        <begin position="268"/>
        <end position="298"/>
    </location>
</feature>
<evidence type="ECO:0000256" key="3">
    <source>
        <dbReference type="SAM" id="SignalP"/>
    </source>
</evidence>
<name>A0A2S8GCZ2_9BACT</name>
<sequence>MLASRHLLFIPLLVCFMAAWASAQEVRKWTDTNGKTLDGKFVELTADDKVKIDSGGQVYTIPLSAFIAEDQKYARTMSANSGKPDKPAADPFKEPDPKDAQALKELEDTRLWTDYKGTTVTAHFLRMFDGKVALMHGNKSYKLSFHELSPEDQAWLRKRLALKGQANKILPRDEMEKLDPTMAAAHQKLDQYVGKNPVTTSNAGNRGTMDNGSSRPNPSSSLYKPPTQDLYTPPSNNSDNSVPYSPPSDGTTMLPDISTAGQEEDVAMNTTPEGQNPGARPDSGGSNFPNRFSNTPQQNVPPGFCPGCNKELPVGYGPGDHCPRCNFYLESWVQPGNGAPLVPWYQSSTIWYVGGAVILIALFGMFGAKKFG</sequence>
<dbReference type="AlphaFoldDB" id="A0A2S8GCZ2"/>